<sequence length="303" mass="34133">MNLILFVFIGLFVNVLGRSTKDLSNLSQDEYTARALAELKAMNRSRFLSDLQAPKCEIFKEELAIECSLKFRWISQPRKIAVRVALNLQRVQLIFTLSFDDEELFEHKVDLAQICVPLPGKLKQIEICAHAYYIDVDTRPPRISFDACFVIKLGDFFHLRLNCVSLNKKGKFSHHAKYEPEDEGIIVLSIEEGNVKFKLNNPIPKEIMDEIEKGWKDFEKEAKKSFDKAGKELEKVGKEVEKGFKEAGKQVGRGVAQTGKQVVTGVNKAGKELTKVGKDIKKGVDQAGFVINKIGKGLGKLFG</sequence>
<dbReference type="AlphaFoldDB" id="A0AB38ZEI8"/>
<name>A0AB38ZEI8_9HEMI</name>
<evidence type="ECO:0000313" key="2">
    <source>
        <dbReference type="EMBL" id="WXH71794.1"/>
    </source>
</evidence>
<accession>A0AB38ZEI8</accession>
<proteinExistence type="evidence at transcript level"/>
<reference evidence="2" key="1">
    <citation type="submission" date="2024-03" db="EMBL/GenBank/DDBJ databases">
        <authorList>
            <person name="Jin J.A."/>
            <person name="King G.A."/>
            <person name="Walker A."/>
        </authorList>
    </citation>
    <scope>NUCLEOTIDE SEQUENCE</scope>
</reference>
<protein>
    <submittedName>
        <fullName evidence="2">Heteropteran venom family 2 protein 8</fullName>
    </submittedName>
</protein>
<dbReference type="EMBL" id="PP510869">
    <property type="protein sequence ID" value="WXH71794.1"/>
    <property type="molecule type" value="mRNA"/>
</dbReference>
<organism evidence="2">
    <name type="scientific">Ectomocoris sp</name>
    <dbReference type="NCBI Taxonomy" id="3104572"/>
    <lineage>
        <taxon>Eukaryota</taxon>
        <taxon>Metazoa</taxon>
        <taxon>Ecdysozoa</taxon>
        <taxon>Arthropoda</taxon>
        <taxon>Hexapoda</taxon>
        <taxon>Insecta</taxon>
        <taxon>Pterygota</taxon>
        <taxon>Neoptera</taxon>
        <taxon>Paraneoptera</taxon>
        <taxon>Hemiptera</taxon>
        <taxon>Heteroptera</taxon>
        <taxon>Panheteroptera</taxon>
        <taxon>Cimicomorpha</taxon>
        <taxon>Reduviidae</taxon>
        <taxon>Peiratinae</taxon>
        <taxon>Ectomocoris</taxon>
    </lineage>
</organism>
<feature type="chain" id="PRO_5044215832" evidence="1">
    <location>
        <begin position="18"/>
        <end position="303"/>
    </location>
</feature>
<keyword evidence="1" id="KW-0732">Signal</keyword>
<evidence type="ECO:0000256" key="1">
    <source>
        <dbReference type="SAM" id="SignalP"/>
    </source>
</evidence>
<feature type="signal peptide" evidence="1">
    <location>
        <begin position="1"/>
        <end position="17"/>
    </location>
</feature>